<feature type="domain" description="Histidine kinase" evidence="8">
    <location>
        <begin position="244"/>
        <end position="460"/>
    </location>
</feature>
<dbReference type="InterPro" id="IPR003594">
    <property type="entry name" value="HATPase_dom"/>
</dbReference>
<sequence>MNSLRVRLALWVLLPLAVALSLSIWFAYLDSLHDAQARQDHRLWTSAQIIAGQVQWTGRHMLAAPVPPVALEVFASSHHDQVFFSVSTADGQLLAGWPDLRIDFTPARGHMEAYRDLHYQGRELRAYSMARDFFDTGKSTRVVITVAQTQDQLAAETHALWWPNALRETGMLVLVLVLMLLGLRHELKPLAALRGAVWNRDQTDLRPIRLKDLPLELRPVVDTINQYGARLRRQIDSRKRFIEDAAHQLRTPMALLSTQLHYAAGLANTPELKKILTALGQSRQQITQLVNQLLSLSQAENLRGSPMPPTPVELDPLVQEVMVELAPLAAGRDIELGLGPRHEQAQLHAHRPALRALLFNLLDNAIRYTPPGGVATVCVTRTPEAITVLEVEDTGPGIPPELRTRVFERFNRGNATDQEGTGLGLAIVQEAARACGGSVSLHSGRNHKGLRVRVVFRPGAHGHEPVA</sequence>
<keyword evidence="5" id="KW-0812">Transmembrane</keyword>
<accession>A0ABV8NW89</accession>
<comment type="catalytic activity">
    <reaction evidence="1">
        <text>ATP + protein L-histidine = ADP + protein N-phospho-L-histidine.</text>
        <dbReference type="EC" id="2.7.13.3"/>
    </reaction>
</comment>
<keyword evidence="3" id="KW-0597">Phosphoprotein</keyword>
<dbReference type="InterPro" id="IPR005467">
    <property type="entry name" value="His_kinase_dom"/>
</dbReference>
<evidence type="ECO:0000256" key="7">
    <source>
        <dbReference type="ARBA" id="ARBA00022989"/>
    </source>
</evidence>
<evidence type="ECO:0000313" key="10">
    <source>
        <dbReference type="Proteomes" id="UP001595848"/>
    </source>
</evidence>
<gene>
    <name evidence="9" type="ORF">ACFOY1_03845</name>
</gene>
<keyword evidence="6 9" id="KW-0418">Kinase</keyword>
<dbReference type="Pfam" id="PF02518">
    <property type="entry name" value="HATPase_c"/>
    <property type="match status" value="1"/>
</dbReference>
<dbReference type="InterPro" id="IPR050428">
    <property type="entry name" value="TCS_sensor_his_kinase"/>
</dbReference>
<dbReference type="PANTHER" id="PTHR45436:SF1">
    <property type="entry name" value="SENSOR PROTEIN QSEC"/>
    <property type="match status" value="1"/>
</dbReference>
<evidence type="ECO:0000313" key="9">
    <source>
        <dbReference type="EMBL" id="MFC4200079.1"/>
    </source>
</evidence>
<evidence type="ECO:0000259" key="8">
    <source>
        <dbReference type="PROSITE" id="PS50109"/>
    </source>
</evidence>
<dbReference type="PROSITE" id="PS50109">
    <property type="entry name" value="HIS_KIN"/>
    <property type="match status" value="1"/>
</dbReference>
<evidence type="ECO:0000256" key="5">
    <source>
        <dbReference type="ARBA" id="ARBA00022692"/>
    </source>
</evidence>
<dbReference type="SMART" id="SM00387">
    <property type="entry name" value="HATPase_c"/>
    <property type="match status" value="1"/>
</dbReference>
<comment type="caution">
    <text evidence="9">The sequence shown here is derived from an EMBL/GenBank/DDBJ whole genome shotgun (WGS) entry which is preliminary data.</text>
</comment>
<dbReference type="SMART" id="SM00388">
    <property type="entry name" value="HisKA"/>
    <property type="match status" value="1"/>
</dbReference>
<evidence type="ECO:0000256" key="6">
    <source>
        <dbReference type="ARBA" id="ARBA00022777"/>
    </source>
</evidence>
<dbReference type="PANTHER" id="PTHR45436">
    <property type="entry name" value="SENSOR HISTIDINE KINASE YKOH"/>
    <property type="match status" value="1"/>
</dbReference>
<dbReference type="EC" id="2.7.13.3" evidence="2"/>
<dbReference type="Proteomes" id="UP001595848">
    <property type="component" value="Unassembled WGS sequence"/>
</dbReference>
<dbReference type="CDD" id="cd00075">
    <property type="entry name" value="HATPase"/>
    <property type="match status" value="1"/>
</dbReference>
<dbReference type="CDD" id="cd00082">
    <property type="entry name" value="HisKA"/>
    <property type="match status" value="1"/>
</dbReference>
<keyword evidence="7" id="KW-0472">Membrane</keyword>
<organism evidence="9 10">
    <name type="scientific">Candidimonas humi</name>
    <dbReference type="NCBI Taxonomy" id="683355"/>
    <lineage>
        <taxon>Bacteria</taxon>
        <taxon>Pseudomonadati</taxon>
        <taxon>Pseudomonadota</taxon>
        <taxon>Betaproteobacteria</taxon>
        <taxon>Burkholderiales</taxon>
        <taxon>Alcaligenaceae</taxon>
        <taxon>Candidimonas</taxon>
    </lineage>
</organism>
<dbReference type="Pfam" id="PF08521">
    <property type="entry name" value="2CSK_N"/>
    <property type="match status" value="1"/>
</dbReference>
<dbReference type="EMBL" id="JBHSBV010000001">
    <property type="protein sequence ID" value="MFC4200079.1"/>
    <property type="molecule type" value="Genomic_DNA"/>
</dbReference>
<keyword evidence="7" id="KW-1133">Transmembrane helix</keyword>
<evidence type="ECO:0000256" key="3">
    <source>
        <dbReference type="ARBA" id="ARBA00022553"/>
    </source>
</evidence>
<keyword evidence="4 9" id="KW-0808">Transferase</keyword>
<reference evidence="10" key="1">
    <citation type="journal article" date="2019" name="Int. J. Syst. Evol. Microbiol.">
        <title>The Global Catalogue of Microorganisms (GCM) 10K type strain sequencing project: providing services to taxonomists for standard genome sequencing and annotation.</title>
        <authorList>
            <consortium name="The Broad Institute Genomics Platform"/>
            <consortium name="The Broad Institute Genome Sequencing Center for Infectious Disease"/>
            <person name="Wu L."/>
            <person name="Ma J."/>
        </authorList>
    </citation>
    <scope>NUCLEOTIDE SEQUENCE [LARGE SCALE GENOMIC DNA]</scope>
    <source>
        <strain evidence="10">LMG 24813</strain>
    </source>
</reference>
<proteinExistence type="predicted"/>
<name>A0ABV8NW89_9BURK</name>
<evidence type="ECO:0000256" key="4">
    <source>
        <dbReference type="ARBA" id="ARBA00022679"/>
    </source>
</evidence>
<dbReference type="GO" id="GO:0004673">
    <property type="term" value="F:protein histidine kinase activity"/>
    <property type="evidence" value="ECO:0007669"/>
    <property type="project" value="UniProtKB-EC"/>
</dbReference>
<keyword evidence="10" id="KW-1185">Reference proteome</keyword>
<dbReference type="RefSeq" id="WP_217965156.1">
    <property type="nucleotide sequence ID" value="NZ_JAHTBN010000005.1"/>
</dbReference>
<evidence type="ECO:0000256" key="2">
    <source>
        <dbReference type="ARBA" id="ARBA00012438"/>
    </source>
</evidence>
<dbReference type="InterPro" id="IPR013727">
    <property type="entry name" value="2CSK_N"/>
</dbReference>
<protein>
    <recommendedName>
        <fullName evidence="2">histidine kinase</fullName>
        <ecNumber evidence="2">2.7.13.3</ecNumber>
    </recommendedName>
</protein>
<dbReference type="Pfam" id="PF00512">
    <property type="entry name" value="HisKA"/>
    <property type="match status" value="1"/>
</dbReference>
<dbReference type="InterPro" id="IPR003661">
    <property type="entry name" value="HisK_dim/P_dom"/>
</dbReference>
<evidence type="ECO:0000256" key="1">
    <source>
        <dbReference type="ARBA" id="ARBA00000085"/>
    </source>
</evidence>